<dbReference type="InterPro" id="IPR004875">
    <property type="entry name" value="DDE_SF_endonuclease_dom"/>
</dbReference>
<dbReference type="PANTHER" id="PTHR46704:SF9">
    <property type="entry name" value="BHLH DOMAIN-CONTAINING PROTEIN"/>
    <property type="match status" value="1"/>
</dbReference>
<evidence type="ECO:0000313" key="3">
    <source>
        <dbReference type="EMBL" id="KZS10228.1"/>
    </source>
</evidence>
<sequence length="2308" mass="259357">MLEQNFSETWNTNREAGVDWFSGFLKRHTTLSIRKPEATSLARTSAFNPHNVVLFFYNLPKLLDREKIRPHCIWNMDCCGCPLRKKKYSCKTDHPNTTFIEEFNQKGDDKHNRNDKELDARGSHLEGRDPSYTFGPTGSRGSTQLPSLAWETGELTGVPLPLDPGTIRAASPQQNETGLTTVIPCGKFVSRRGQKQVGAVVSAERGVLVTLACAVSATGNSIPPFFIFPREHFKPHMLRKLPSSMSHHGPPGCLGLAHPSGWINGDTFLTALQHSKKFVDCSVNNPVLLLLDNHSSHLDYKVICFAKENEIHMLTFPPHCSHRLQPLDITVFHPFKSALRNSFQHWLNVNPGKRISIHEVAELNRNPYLSSFMPENITSGFKNSGISPFNRNIFPASLYLPSFVTDRPIELVTTDPTNLPSPAVSLTMDELDPPSLAAPLPIILEAPATPVQNGPNGIFCPIVYPVDLQPFPRVGTISSVGVRKRTQGRTTILTSTPEKNAIEDAVNRRARKPPARRLGEKLKKTRINDENIVPQGEDDFDVDIDPLYRPDYIAPATTTASAPVFSFAIHVEATAAANPDAQTTTTSPLESILPIIVRHMPLAELKEAITPKYSGDIRYKPKIEEGATASSTTIGQPERDPRPSTAEAPDNDLIELSPEEEPEPLPPPNYIEYNKFNEMDNLITSDKIFVLHTGTEPSLANVILFQDLTLKKCQEAEVVHKARSNWATSIYKNVVLPSTPNIILGYHSKCYAKYTTVPSTAKKAVVQQTESYDTPSAEALPFPAAEPLEEVNLNIGRQSLRSKSTNTDNDKSSHVFPTVCLFCDKQNKKISGKREPLHQIETITFQDVLLKEAQMQDDEKLMRKILGVDLIAKEGRYHNSCRKAYSYQATAISRRLSEQSKNATTDRQRIAAIRKNAFDSTTSYIESHIFNNEEGVGKVLYKSSLPAEIAIVAIFDLKVNLTVKVKEVAFLLRNEILKNSKVTKLPEVISTKDVIEGECTVPPLLNTFYEHLLTTGGDRNKKGPLSENKKRKTESLAHDAIYAVSNGSIMPTKHLLLALAMKALTGRRKVIEVLNRYGHCVSYSVTQGIETELIFSAMEKSRLLPDGLHPFACLHTGLGFDNFDLFVDTLSGKETLHDTVGIVYQDVLPDTIQPSSTVATRSPSAQLRPAKKRRRALEVENFAIVPYHRSLKLTTQSLTGLEDERRALIAPLYSEAQMLDFTWMLYIYMKVEDTPMWTGWNSKIVENKHPMQVVQYLPQIDASPTIDAVVVLTMEMALRWFHIELSYYKAVGKFICESGMPYILVESGLLASGSLSGFLEGKNYNRCKRIHELTAIALQTLHFEAFLKSLNGEVTREEIAGFLRSLNYVDGNQSSFFSSVPFEIDELLYKYERYCGLTLVGEHGPTAKYWMIYISLIDVHRKLSRAVRTKDHRLYTQMPPEVIKVFFAFNHHNYARWGTKYHDNLMVMETTHPGITEDFDDGILSIRRTNKPFSSSAIDLTLEQTQNKDAANSSTGVVAVTNNLSARQKFAKGHYIKTTLLSHLFQHCNLRKKEDVSRETYPSRIRKDRKQLNDLLSYINNCRNPFNGNEDELINIGTGKAAPKEVCSFLLNIMKIGKQEYQNFVQSVISDPAAFEKPIKKQVISNFASIGATSKRIRNNQVEVLKMERNYLSTLLVAAIDKKIDMKIVLQYPLSPIPLVFAHPDGSMNKTVKSVLYDILDARLKTAAPRAIDVLIIDGFFFLHLYGSQLPNTFGKIAQFLLIQLCRSTAKRIDVIFDRYISPSIKDQERDRRSSGGRGEIFQISGSHQTKPTNFLKELRGESFKKAFVSYFVNALEDNSLASVLGEKKLYVTEEALCYSFSVIAGKVINTEEPSLRSSHEEADTRMMAHCAILDSPANVVIRTSDSDVLAIAIGNLHQLKDGVQLYIEAGFMGDNSLRYIDINKIGNKLGPQLSKAIPGFHAFTGCDQNPAFSRRGKKGPFGVLEKNVNYQNAFASLGSSECVNEEVTFLLEKFTGEMYPKRGRRVAPSSVNEARLLAFLKEFKPTKKNPLSGIKEIDGSNMPPCHTVLLQQIKRSNYICSFWNKATEMEPVLYRPENSGWILIDGKFSLNWFEGEMSPACLEDIVVSQIEEDEEVHHSSSDDDVDSDSDVNSIFCLRLLYFKLLNIPHTIKTTASDPVFSFFHLYIFIFTKLKKGRDSFLECCLCQGPLETELDLIEEFNFESQMTADVSRREECHPKVYLPIICLAFKVKYNLSKACLQDHLRVVSLKTECSIEEIKSAAKCFKIYDPKMLKKYSFARTRNATQS</sequence>
<dbReference type="Pfam" id="PF03184">
    <property type="entry name" value="DDE_1"/>
    <property type="match status" value="1"/>
</dbReference>
<feature type="compositionally biased region" description="Basic and acidic residues" evidence="1">
    <location>
        <begin position="103"/>
        <end position="129"/>
    </location>
</feature>
<accession>A0A164T6J3</accession>
<protein>
    <recommendedName>
        <fullName evidence="2">DDE-1 domain-containing protein</fullName>
    </recommendedName>
</protein>
<keyword evidence="4" id="KW-1185">Reference proteome</keyword>
<evidence type="ECO:0000313" key="4">
    <source>
        <dbReference type="Proteomes" id="UP000076858"/>
    </source>
</evidence>
<dbReference type="OrthoDB" id="8060926at2759"/>
<proteinExistence type="predicted"/>
<feature type="region of interest" description="Disordered" evidence="1">
    <location>
        <begin position="101"/>
        <end position="143"/>
    </location>
</feature>
<name>A0A164T6J3_9CRUS</name>
<feature type="compositionally biased region" description="Polar residues" evidence="1">
    <location>
        <begin position="134"/>
        <end position="143"/>
    </location>
</feature>
<comment type="caution">
    <text evidence="3">The sequence shown here is derived from an EMBL/GenBank/DDBJ whole genome shotgun (WGS) entry which is preliminary data.</text>
</comment>
<dbReference type="PANTHER" id="PTHR46704">
    <property type="entry name" value="CXC DOMAIN-CONTAINING PROTEIN-RELATED"/>
    <property type="match status" value="1"/>
</dbReference>
<dbReference type="Proteomes" id="UP000076858">
    <property type="component" value="Unassembled WGS sequence"/>
</dbReference>
<feature type="region of interest" description="Disordered" evidence="1">
    <location>
        <begin position="624"/>
        <end position="650"/>
    </location>
</feature>
<gene>
    <name evidence="3" type="ORF">APZ42_025329</name>
</gene>
<organism evidence="3 4">
    <name type="scientific">Daphnia magna</name>
    <dbReference type="NCBI Taxonomy" id="35525"/>
    <lineage>
        <taxon>Eukaryota</taxon>
        <taxon>Metazoa</taxon>
        <taxon>Ecdysozoa</taxon>
        <taxon>Arthropoda</taxon>
        <taxon>Crustacea</taxon>
        <taxon>Branchiopoda</taxon>
        <taxon>Diplostraca</taxon>
        <taxon>Cladocera</taxon>
        <taxon>Anomopoda</taxon>
        <taxon>Daphniidae</taxon>
        <taxon>Daphnia</taxon>
    </lineage>
</organism>
<dbReference type="EMBL" id="LRGB01001867">
    <property type="protein sequence ID" value="KZS10228.1"/>
    <property type="molecule type" value="Genomic_DNA"/>
</dbReference>
<reference evidence="3 4" key="1">
    <citation type="submission" date="2016-03" db="EMBL/GenBank/DDBJ databases">
        <title>EvidentialGene: Evidence-directed Construction of Genes on Genomes.</title>
        <authorList>
            <person name="Gilbert D.G."/>
            <person name="Choi J.-H."/>
            <person name="Mockaitis K."/>
            <person name="Colbourne J."/>
            <person name="Pfrender M."/>
        </authorList>
    </citation>
    <scope>NUCLEOTIDE SEQUENCE [LARGE SCALE GENOMIC DNA]</scope>
    <source>
        <strain evidence="3 4">Xinb3</strain>
        <tissue evidence="3">Complete organism</tissue>
    </source>
</reference>
<feature type="domain" description="DDE-1" evidence="2">
    <location>
        <begin position="208"/>
        <end position="347"/>
    </location>
</feature>
<evidence type="ECO:0000256" key="1">
    <source>
        <dbReference type="SAM" id="MobiDB-lite"/>
    </source>
</evidence>
<evidence type="ECO:0000259" key="2">
    <source>
        <dbReference type="Pfam" id="PF03184"/>
    </source>
</evidence>
<dbReference type="GO" id="GO:0003676">
    <property type="term" value="F:nucleic acid binding"/>
    <property type="evidence" value="ECO:0007669"/>
    <property type="project" value="InterPro"/>
</dbReference>